<evidence type="ECO:0000313" key="2">
    <source>
        <dbReference type="EMBL" id="PRX70199.1"/>
    </source>
</evidence>
<organism evidence="2 3">
    <name type="scientific">Nonomuraea fuscirosea</name>
    <dbReference type="NCBI Taxonomy" id="1291556"/>
    <lineage>
        <taxon>Bacteria</taxon>
        <taxon>Bacillati</taxon>
        <taxon>Actinomycetota</taxon>
        <taxon>Actinomycetes</taxon>
        <taxon>Streptosporangiales</taxon>
        <taxon>Streptosporangiaceae</taxon>
        <taxon>Nonomuraea</taxon>
    </lineage>
</organism>
<evidence type="ECO:0000256" key="1">
    <source>
        <dbReference type="SAM" id="MobiDB-lite"/>
    </source>
</evidence>
<evidence type="ECO:0000313" key="3">
    <source>
        <dbReference type="Proteomes" id="UP000238312"/>
    </source>
</evidence>
<feature type="region of interest" description="Disordered" evidence="1">
    <location>
        <begin position="88"/>
        <end position="161"/>
    </location>
</feature>
<proteinExistence type="predicted"/>
<dbReference type="AlphaFoldDB" id="A0A2T0NB26"/>
<dbReference type="PROSITE" id="PS51318">
    <property type="entry name" value="TAT"/>
    <property type="match status" value="1"/>
</dbReference>
<feature type="compositionally biased region" description="Basic and acidic residues" evidence="1">
    <location>
        <begin position="102"/>
        <end position="146"/>
    </location>
</feature>
<accession>A0A2T0NB26</accession>
<dbReference type="EMBL" id="PVNG01000001">
    <property type="protein sequence ID" value="PRX70199.1"/>
    <property type="molecule type" value="Genomic_DNA"/>
</dbReference>
<gene>
    <name evidence="2" type="ORF">B0I32_101286</name>
</gene>
<dbReference type="RefSeq" id="WP_106234229.1">
    <property type="nucleotide sequence ID" value="NZ_PVNG01000001.1"/>
</dbReference>
<dbReference type="Proteomes" id="UP000238312">
    <property type="component" value="Unassembled WGS sequence"/>
</dbReference>
<dbReference type="InterPro" id="IPR006311">
    <property type="entry name" value="TAT_signal"/>
</dbReference>
<name>A0A2T0NB26_9ACTN</name>
<comment type="caution">
    <text evidence="2">The sequence shown here is derived from an EMBL/GenBank/DDBJ whole genome shotgun (WGS) entry which is preliminary data.</text>
</comment>
<sequence>MHVNSNDSRRGRIATLAAAGAVAGLMLLPVGQGVAGASTAAVPSAVGWVSGEKPVLCGYSHWCGRRGWGPRWCGGRCHRHHHHHGYRHHHDFESHNRHHHVDRREPVRREPVREEPVRMEPERPVKEDRVRPIKPVKPENPYKDDRDDWGDWLPFGADDEG</sequence>
<keyword evidence="3" id="KW-1185">Reference proteome</keyword>
<protein>
    <submittedName>
        <fullName evidence="2">Uncharacterized protein</fullName>
    </submittedName>
</protein>
<reference evidence="2 3" key="1">
    <citation type="submission" date="2018-03" db="EMBL/GenBank/DDBJ databases">
        <title>Genomic Encyclopedia of Type Strains, Phase III (KMG-III): the genomes of soil and plant-associated and newly described type strains.</title>
        <authorList>
            <person name="Whitman W."/>
        </authorList>
    </citation>
    <scope>NUCLEOTIDE SEQUENCE [LARGE SCALE GENOMIC DNA]</scope>
    <source>
        <strain evidence="2 3">CGMCC 4.7104</strain>
    </source>
</reference>